<sequence length="162" mass="16747">MFNIDESSGFDITQLSLSGVQAATGVVLLPPGRYLCRIKGIKLESTKLKDGKFLAVSLVEINNKGSITARLNVQNKSAEATRIGMEQLKGLAESCGAADPNQPFAQGLTSLDGMEVGVIVKADNYNGKTSSQVSGFCKPNDVGAQDGAPAAAGSIGLGDVPF</sequence>
<reference evidence="1" key="1">
    <citation type="submission" date="2020-04" db="EMBL/GenBank/DDBJ databases">
        <authorList>
            <person name="Chiriac C."/>
            <person name="Salcher M."/>
            <person name="Ghai R."/>
            <person name="Kavagutti S V."/>
        </authorList>
    </citation>
    <scope>NUCLEOTIDE SEQUENCE</scope>
</reference>
<organism evidence="1">
    <name type="scientific">uncultured Caudovirales phage</name>
    <dbReference type="NCBI Taxonomy" id="2100421"/>
    <lineage>
        <taxon>Viruses</taxon>
        <taxon>Duplodnaviria</taxon>
        <taxon>Heunggongvirae</taxon>
        <taxon>Uroviricota</taxon>
        <taxon>Caudoviricetes</taxon>
        <taxon>Peduoviridae</taxon>
        <taxon>Maltschvirus</taxon>
        <taxon>Maltschvirus maltsch</taxon>
    </lineage>
</organism>
<accession>A0A6J5NIH4</accession>
<name>A0A6J5NIH4_9CAUD</name>
<dbReference type="EMBL" id="LR796683">
    <property type="protein sequence ID" value="CAB4159099.1"/>
    <property type="molecule type" value="Genomic_DNA"/>
</dbReference>
<gene>
    <name evidence="1" type="ORF">UFOVP708_52</name>
</gene>
<evidence type="ECO:0000313" key="1">
    <source>
        <dbReference type="EMBL" id="CAB4159099.1"/>
    </source>
</evidence>
<protein>
    <recommendedName>
        <fullName evidence="2">DUF669 domain-containing protein</fullName>
    </recommendedName>
</protein>
<evidence type="ECO:0008006" key="2">
    <source>
        <dbReference type="Google" id="ProtNLM"/>
    </source>
</evidence>
<proteinExistence type="predicted"/>